<dbReference type="AlphaFoldDB" id="W8BQI9"/>
<proteinExistence type="evidence at transcript level"/>
<reference evidence="1" key="1">
    <citation type="submission" date="2013-07" db="EMBL/GenBank/DDBJ databases">
        <authorList>
            <person name="Geib S."/>
        </authorList>
    </citation>
    <scope>NUCLEOTIDE SEQUENCE</scope>
</reference>
<dbReference type="EMBL" id="GAMC01007482">
    <property type="protein sequence ID" value="JAB99073.1"/>
    <property type="molecule type" value="mRNA"/>
</dbReference>
<name>W8BQI9_CERCA</name>
<evidence type="ECO:0000313" key="1">
    <source>
        <dbReference type="EMBL" id="JAB99073.1"/>
    </source>
</evidence>
<dbReference type="EMBL" id="GAMC01007481">
    <property type="protein sequence ID" value="JAB99074.1"/>
    <property type="molecule type" value="mRNA"/>
</dbReference>
<sequence length="109" mass="12906">MYIFFFVKKMLSLLKIIMLPSDFGKWNAKYRDFQEVVIFLYSKMNEFRDKCSIVYFNVNEEDMPLIIEINISKQHLQGCILFMKFDISQIAKQLIYALNSSIVLESTLA</sequence>
<accession>W8BQI9</accession>
<protein>
    <submittedName>
        <fullName evidence="1">Uncharacterized protein</fullName>
    </submittedName>
</protein>
<reference evidence="1" key="2">
    <citation type="journal article" date="2014" name="BMC Genomics">
        <title>A genomic perspective to assessing quality of mass-reared SIT flies used in Mediterranean fruit fly (Ceratitis capitata) eradication in California.</title>
        <authorList>
            <person name="Calla B."/>
            <person name="Hall B."/>
            <person name="Hou S."/>
            <person name="Geib S.M."/>
        </authorList>
    </citation>
    <scope>NUCLEOTIDE SEQUENCE</scope>
</reference>
<organism evidence="1">
    <name type="scientific">Ceratitis capitata</name>
    <name type="common">Mediterranean fruit fly</name>
    <name type="synonym">Tephritis capitata</name>
    <dbReference type="NCBI Taxonomy" id="7213"/>
    <lineage>
        <taxon>Eukaryota</taxon>
        <taxon>Metazoa</taxon>
        <taxon>Ecdysozoa</taxon>
        <taxon>Arthropoda</taxon>
        <taxon>Hexapoda</taxon>
        <taxon>Insecta</taxon>
        <taxon>Pterygota</taxon>
        <taxon>Neoptera</taxon>
        <taxon>Endopterygota</taxon>
        <taxon>Diptera</taxon>
        <taxon>Brachycera</taxon>
        <taxon>Muscomorpha</taxon>
        <taxon>Tephritoidea</taxon>
        <taxon>Tephritidae</taxon>
        <taxon>Ceratitis</taxon>
        <taxon>Ceratitis</taxon>
    </lineage>
</organism>